<evidence type="ECO:0008006" key="3">
    <source>
        <dbReference type="Google" id="ProtNLM"/>
    </source>
</evidence>
<dbReference type="SUPFAM" id="SSF55729">
    <property type="entry name" value="Acyl-CoA N-acyltransferases (Nat)"/>
    <property type="match status" value="1"/>
</dbReference>
<dbReference type="EMBL" id="FMZW01000052">
    <property type="protein sequence ID" value="SDF36252.1"/>
    <property type="molecule type" value="Genomic_DNA"/>
</dbReference>
<gene>
    <name evidence="1" type="ORF">SAMN05216337_105261</name>
</gene>
<dbReference type="RefSeq" id="WP_092089462.1">
    <property type="nucleotide sequence ID" value="NZ_FMZW01000052.1"/>
</dbReference>
<dbReference type="InterPro" id="IPR039968">
    <property type="entry name" value="BcerS-like"/>
</dbReference>
<name>A0A1G7KGD2_9BRAD</name>
<organism evidence="1 2">
    <name type="scientific">Bradyrhizobium brasilense</name>
    <dbReference type="NCBI Taxonomy" id="1419277"/>
    <lineage>
        <taxon>Bacteria</taxon>
        <taxon>Pseudomonadati</taxon>
        <taxon>Pseudomonadota</taxon>
        <taxon>Alphaproteobacteria</taxon>
        <taxon>Hyphomicrobiales</taxon>
        <taxon>Nitrobacteraceae</taxon>
        <taxon>Bradyrhizobium</taxon>
    </lineage>
</organism>
<accession>A0A1G7KGD2</accession>
<reference evidence="1 2" key="1">
    <citation type="submission" date="2016-10" db="EMBL/GenBank/DDBJ databases">
        <authorList>
            <person name="de Groot N.N."/>
        </authorList>
    </citation>
    <scope>NUCLEOTIDE SEQUENCE [LARGE SCALE GENOMIC DNA]</scope>
    <source>
        <strain evidence="1 2">R5</strain>
    </source>
</reference>
<dbReference type="AlphaFoldDB" id="A0A1G7KGD2"/>
<dbReference type="Gene3D" id="3.40.630.30">
    <property type="match status" value="1"/>
</dbReference>
<evidence type="ECO:0000313" key="2">
    <source>
        <dbReference type="Proteomes" id="UP000199245"/>
    </source>
</evidence>
<dbReference type="InterPro" id="IPR016181">
    <property type="entry name" value="Acyl_CoA_acyltransferase"/>
</dbReference>
<proteinExistence type="predicted"/>
<protein>
    <recommendedName>
        <fullName evidence="3">GNAT family acetyltransferase</fullName>
    </recommendedName>
</protein>
<dbReference type="Proteomes" id="UP000199245">
    <property type="component" value="Unassembled WGS sequence"/>
</dbReference>
<sequence length="373" mass="41494">MTSEIREGDRRAAFDAALNAYGPDSLYVPPLWSDFDRMFDPAKNPFVTEGHGRYALFSAHRDGRPVGRIAASIHDASNHKHGTRHGAFGFFDCIDDVEVADALLRAAEQWLSARGMSRVTGNFNLTAMQQIGVMTDGFDHAPFTDMMWSPPHIAKHLERAGYAATFPMTTFEIALDDGKPEQLLGDKQRGVLTDPDFVWQPIKRSAFKVRLEDARLILNDGFADNPMFVPPTAAEYLFQAGDMMWIIDKRISTVVYHRGRPAGAIIAIPDLNPLIKAIGGRVGLSAPFKFVQHRVMNKRAVLIYQSVCRDLHNRGLNGAMLYRTALALQEAGYRTLGGTWIADINGPSLRQVEKVGARPLHRLHLFTKRLAAA</sequence>
<evidence type="ECO:0000313" key="1">
    <source>
        <dbReference type="EMBL" id="SDF36252.1"/>
    </source>
</evidence>
<dbReference type="PANTHER" id="PTHR41368:SF1">
    <property type="entry name" value="PROTEIN YGHO"/>
    <property type="match status" value="1"/>
</dbReference>
<dbReference type="PANTHER" id="PTHR41368">
    <property type="entry name" value="PROTEIN YGHO"/>
    <property type="match status" value="1"/>
</dbReference>